<name>A0ACA9UU84_BIOOC</name>
<accession>A0ACA9UU84</accession>
<evidence type="ECO:0000313" key="1">
    <source>
        <dbReference type="EMBL" id="CAG9957014.1"/>
    </source>
</evidence>
<protein>
    <submittedName>
        <fullName evidence="1">Uncharacterized protein</fullName>
    </submittedName>
</protein>
<sequence>MDIFARSFTLLEIRSDGRSLERLPQEILRRIVEHEDLETQDRKAISLTCSTLRSHALPSLFRCITISQLWQDRENFLHICHTPHLAPHVRDIEWQEISWYPGFFSRAAFDSKEEARLVTWLWCWYYNNSSTSTPGLYGRLRAGDQGAQLAFDLDASINRHFWLFTIPDLSSSVYPFIREERRSTGFSLEEINLIRGRAGQFGEGLAGFDSATFNSLREKAIESFRVLSRPMDPDRVVCSGEYELRARHFQTHRPSWDEEDGEKPKANDGLFLFLFPAIERLQRVEIRITRLFWQDEYQYYSCLRPLPSPNVFEHLQKLELSFFFPRKIQFDEHAREPSYPICRPNADGVSNNDYLRIEETITSLLQAATNLTHLVVDSNLHDRFYLPYIRSTQLVSLHLHSSMPVACDELIPVLQRNSKTLRHIGLDSFAFVVGFLHRIREYVPDLRLESCRLMGASQMQDWVRESHVLDYLNRHGSHDDQADGQRENSLDLGKLVFKRIAIFTEDDLMGAPCWEDSEESEDCGMAEECDYELSKGSAADYWWSEEYAGYEIENARMPRYAEALRRLSKAPRKRKGWDLENSQASEVDEGPEAWDMEMDEDCDHRNRERGAVSELDDPKDTEMLDEDDTGKREDLTADREDEARWNEAPAIDAEDGCADDEMEEEQGSDDEEMDVVEDSGSSMNSDCVETDERFIDRDMLGSELVNEDSEEWDSSRSEYRPSSSSESEED</sequence>
<reference evidence="1" key="1">
    <citation type="submission" date="2020-04" db="EMBL/GenBank/DDBJ databases">
        <authorList>
            <person name="Broberg M."/>
        </authorList>
    </citation>
    <scope>NUCLEOTIDE SEQUENCE</scope>
</reference>
<reference evidence="1" key="2">
    <citation type="submission" date="2021-10" db="EMBL/GenBank/DDBJ databases">
        <authorList>
            <person name="Piombo E."/>
        </authorList>
    </citation>
    <scope>NUCLEOTIDE SEQUENCE</scope>
</reference>
<gene>
    <name evidence="1" type="ORF">CRV2_00015572</name>
</gene>
<proteinExistence type="predicted"/>
<keyword evidence="2" id="KW-1185">Reference proteome</keyword>
<organism evidence="1 2">
    <name type="scientific">Clonostachys rosea f. rosea IK726</name>
    <dbReference type="NCBI Taxonomy" id="1349383"/>
    <lineage>
        <taxon>Eukaryota</taxon>
        <taxon>Fungi</taxon>
        <taxon>Dikarya</taxon>
        <taxon>Ascomycota</taxon>
        <taxon>Pezizomycotina</taxon>
        <taxon>Sordariomycetes</taxon>
        <taxon>Hypocreomycetidae</taxon>
        <taxon>Hypocreales</taxon>
        <taxon>Bionectriaceae</taxon>
        <taxon>Clonostachys</taxon>
    </lineage>
</organism>
<evidence type="ECO:0000313" key="2">
    <source>
        <dbReference type="Proteomes" id="UP000836387"/>
    </source>
</evidence>
<dbReference type="Proteomes" id="UP000836387">
    <property type="component" value="Unassembled WGS sequence"/>
</dbReference>
<dbReference type="EMBL" id="CADEHS020000646">
    <property type="protein sequence ID" value="CAG9957014.1"/>
    <property type="molecule type" value="Genomic_DNA"/>
</dbReference>
<comment type="caution">
    <text evidence="1">The sequence shown here is derived from an EMBL/GenBank/DDBJ whole genome shotgun (WGS) entry which is preliminary data.</text>
</comment>